<proteinExistence type="inferred from homology"/>
<dbReference type="NCBIfam" id="NF001209">
    <property type="entry name" value="PRK00175.1"/>
    <property type="match status" value="1"/>
</dbReference>
<dbReference type="NCBIfam" id="TIGR01392">
    <property type="entry name" value="homoserO_Ac_trn"/>
    <property type="match status" value="1"/>
</dbReference>
<protein>
    <submittedName>
        <fullName evidence="3">Unannotated protein</fullName>
    </submittedName>
</protein>
<dbReference type="EMBL" id="CAEZYG010000045">
    <property type="protein sequence ID" value="CAB4708471.1"/>
    <property type="molecule type" value="Genomic_DNA"/>
</dbReference>
<accession>A0A6J6Q9N4</accession>
<dbReference type="Pfam" id="PF00561">
    <property type="entry name" value="Abhydrolase_1"/>
    <property type="match status" value="1"/>
</dbReference>
<dbReference type="GO" id="GO:0009092">
    <property type="term" value="P:homoserine metabolic process"/>
    <property type="evidence" value="ECO:0007669"/>
    <property type="project" value="TreeGrafter"/>
</dbReference>
<dbReference type="GO" id="GO:0004414">
    <property type="term" value="F:homoserine O-acetyltransferase activity"/>
    <property type="evidence" value="ECO:0007669"/>
    <property type="project" value="TreeGrafter"/>
</dbReference>
<dbReference type="InterPro" id="IPR029058">
    <property type="entry name" value="AB_hydrolase_fold"/>
</dbReference>
<dbReference type="AlphaFoldDB" id="A0A6J6Q9N4"/>
<dbReference type="PIRSF" id="PIRSF000443">
    <property type="entry name" value="Homoser_Ac_trans"/>
    <property type="match status" value="1"/>
</dbReference>
<dbReference type="Gene3D" id="3.40.50.1820">
    <property type="entry name" value="alpha/beta hydrolase"/>
    <property type="match status" value="1"/>
</dbReference>
<evidence type="ECO:0000259" key="2">
    <source>
        <dbReference type="Pfam" id="PF00561"/>
    </source>
</evidence>
<name>A0A6J6Q9N4_9ZZZZ</name>
<dbReference type="InterPro" id="IPR000073">
    <property type="entry name" value="AB_hydrolase_1"/>
</dbReference>
<keyword evidence="1" id="KW-0808">Transferase</keyword>
<gene>
    <name evidence="3" type="ORF">UFOPK2657_00388</name>
</gene>
<feature type="domain" description="AB hydrolase-1" evidence="2">
    <location>
        <begin position="81"/>
        <end position="393"/>
    </location>
</feature>
<dbReference type="Gene3D" id="1.10.1740.110">
    <property type="match status" value="1"/>
</dbReference>
<dbReference type="SUPFAM" id="SSF53474">
    <property type="entry name" value="alpha/beta-Hydrolases"/>
    <property type="match status" value="1"/>
</dbReference>
<reference evidence="3" key="1">
    <citation type="submission" date="2020-05" db="EMBL/GenBank/DDBJ databases">
        <authorList>
            <person name="Chiriac C."/>
            <person name="Salcher M."/>
            <person name="Ghai R."/>
            <person name="Kavagutti S V."/>
        </authorList>
    </citation>
    <scope>NUCLEOTIDE SEQUENCE</scope>
</reference>
<dbReference type="HAMAP" id="MF_00296">
    <property type="entry name" value="MetX_acyltransf"/>
    <property type="match status" value="1"/>
</dbReference>
<evidence type="ECO:0000313" key="3">
    <source>
        <dbReference type="EMBL" id="CAB4708471.1"/>
    </source>
</evidence>
<dbReference type="GO" id="GO:0009086">
    <property type="term" value="P:methionine biosynthetic process"/>
    <property type="evidence" value="ECO:0007669"/>
    <property type="project" value="TreeGrafter"/>
</dbReference>
<evidence type="ECO:0000256" key="1">
    <source>
        <dbReference type="ARBA" id="ARBA00022679"/>
    </source>
</evidence>
<sequence length="413" mass="45480">MWLYLFGKATAEPVGQTKWNMPMARHDYPATGAWSVGQPVGNRQFANFPSDRPFALDGGKHLHDVTIAYETWGSLNSDATNAILLCHAWTGDSHVAGPARDGHPTPGWWEGIIGPGLAIDTNKWFVVCSNVIGGCQGSTGPASPHPEDGKPYGSRFPVITVRDMVRAQVRLSDMLGIARWHSIVGGSMGGMQVLEWAVTFPDRVKTIIPVATCAQSTAQQIAWGAIGRRAIALDPKWRGGEYYEAEIGDGPWQGLSIARSIAQVTFRSDNVFTERFGRELADTDADYNGLGLWDRFEVEGYLDHHGDRLIRRFDANSYLIIGKAMDLHDIARGRGTLESATKRIAAKTLIIGISSDILYPSYQQKQIHQMLTQQGTESTYVEIDSPHGHDAFLINLDQVGAPIRSFLEESFNE</sequence>
<dbReference type="PANTHER" id="PTHR32268">
    <property type="entry name" value="HOMOSERINE O-ACETYLTRANSFERASE"/>
    <property type="match status" value="1"/>
</dbReference>
<dbReference type="PANTHER" id="PTHR32268:SF11">
    <property type="entry name" value="HOMOSERINE O-ACETYLTRANSFERASE"/>
    <property type="match status" value="1"/>
</dbReference>
<dbReference type="InterPro" id="IPR008220">
    <property type="entry name" value="HAT_MetX-like"/>
</dbReference>
<organism evidence="3">
    <name type="scientific">freshwater metagenome</name>
    <dbReference type="NCBI Taxonomy" id="449393"/>
    <lineage>
        <taxon>unclassified sequences</taxon>
        <taxon>metagenomes</taxon>
        <taxon>ecological metagenomes</taxon>
    </lineage>
</organism>